<dbReference type="PANTHER" id="PTHR43877">
    <property type="entry name" value="AMINOALKYLPHOSPHONATE N-ACETYLTRANSFERASE-RELATED-RELATED"/>
    <property type="match status" value="1"/>
</dbReference>
<gene>
    <name evidence="4" type="ORF">GCM10009741_16990</name>
</gene>
<evidence type="ECO:0000256" key="2">
    <source>
        <dbReference type="ARBA" id="ARBA00023315"/>
    </source>
</evidence>
<keyword evidence="5" id="KW-1185">Reference proteome</keyword>
<dbReference type="RefSeq" id="WP_344171696.1">
    <property type="nucleotide sequence ID" value="NZ_BAAANC010000001.1"/>
</dbReference>
<dbReference type="PROSITE" id="PS51186">
    <property type="entry name" value="GNAT"/>
    <property type="match status" value="1"/>
</dbReference>
<feature type="domain" description="N-acetyltransferase" evidence="3">
    <location>
        <begin position="4"/>
        <end position="155"/>
    </location>
</feature>
<proteinExistence type="predicted"/>
<dbReference type="InterPro" id="IPR050832">
    <property type="entry name" value="Bact_Acetyltransf"/>
</dbReference>
<name>A0ABN2AFM4_9ACTN</name>
<evidence type="ECO:0000313" key="4">
    <source>
        <dbReference type="EMBL" id="GAA1518006.1"/>
    </source>
</evidence>
<keyword evidence="2" id="KW-0012">Acyltransferase</keyword>
<dbReference type="Pfam" id="PF00583">
    <property type="entry name" value="Acetyltransf_1"/>
    <property type="match status" value="1"/>
</dbReference>
<evidence type="ECO:0000256" key="1">
    <source>
        <dbReference type="ARBA" id="ARBA00022679"/>
    </source>
</evidence>
<keyword evidence="1" id="KW-0808">Transferase</keyword>
<evidence type="ECO:0000259" key="3">
    <source>
        <dbReference type="PROSITE" id="PS51186"/>
    </source>
</evidence>
<dbReference type="Gene3D" id="3.40.630.30">
    <property type="match status" value="1"/>
</dbReference>
<dbReference type="CDD" id="cd04301">
    <property type="entry name" value="NAT_SF"/>
    <property type="match status" value="1"/>
</dbReference>
<reference evidence="4 5" key="1">
    <citation type="journal article" date="2019" name="Int. J. Syst. Evol. Microbiol.">
        <title>The Global Catalogue of Microorganisms (GCM) 10K type strain sequencing project: providing services to taxonomists for standard genome sequencing and annotation.</title>
        <authorList>
            <consortium name="The Broad Institute Genomics Platform"/>
            <consortium name="The Broad Institute Genome Sequencing Center for Infectious Disease"/>
            <person name="Wu L."/>
            <person name="Ma J."/>
        </authorList>
    </citation>
    <scope>NUCLEOTIDE SEQUENCE [LARGE SCALE GENOMIC DNA]</scope>
    <source>
        <strain evidence="4 5">JCM 14303</strain>
    </source>
</reference>
<accession>A0ABN2AFM4</accession>
<dbReference type="EMBL" id="BAAANC010000001">
    <property type="protein sequence ID" value="GAA1518006.1"/>
    <property type="molecule type" value="Genomic_DNA"/>
</dbReference>
<dbReference type="InterPro" id="IPR000182">
    <property type="entry name" value="GNAT_dom"/>
</dbReference>
<evidence type="ECO:0000313" key="5">
    <source>
        <dbReference type="Proteomes" id="UP001500363"/>
    </source>
</evidence>
<organism evidence="4 5">
    <name type="scientific">Kribbella lupini</name>
    <dbReference type="NCBI Taxonomy" id="291602"/>
    <lineage>
        <taxon>Bacteria</taxon>
        <taxon>Bacillati</taxon>
        <taxon>Actinomycetota</taxon>
        <taxon>Actinomycetes</taxon>
        <taxon>Propionibacteriales</taxon>
        <taxon>Kribbellaceae</taxon>
        <taxon>Kribbella</taxon>
    </lineage>
</organism>
<dbReference type="Proteomes" id="UP001500363">
    <property type="component" value="Unassembled WGS sequence"/>
</dbReference>
<sequence>MSDVTVRTAVAGDLDGVVASCTALFAEDAGTRDPLRNKNWPATYGGEWASGLIADPESLVLVATTDGVVGHLIGKFLPASEMWIAPRAELVSMYVRPEARGGGVAGRLIDAFVAWARERGAARLEVSAYAANETAVRVYERHGFRPHSILLTRSE</sequence>
<protein>
    <recommendedName>
        <fullName evidence="3">N-acetyltransferase domain-containing protein</fullName>
    </recommendedName>
</protein>
<dbReference type="PANTHER" id="PTHR43877:SF2">
    <property type="entry name" value="AMINOALKYLPHOSPHONATE N-ACETYLTRANSFERASE-RELATED"/>
    <property type="match status" value="1"/>
</dbReference>
<dbReference type="InterPro" id="IPR016181">
    <property type="entry name" value="Acyl_CoA_acyltransferase"/>
</dbReference>
<comment type="caution">
    <text evidence="4">The sequence shown here is derived from an EMBL/GenBank/DDBJ whole genome shotgun (WGS) entry which is preliminary data.</text>
</comment>
<dbReference type="SUPFAM" id="SSF55729">
    <property type="entry name" value="Acyl-CoA N-acyltransferases (Nat)"/>
    <property type="match status" value="1"/>
</dbReference>